<dbReference type="AlphaFoldDB" id="A0A561CMA5"/>
<protein>
    <submittedName>
        <fullName evidence="3">Glycosyltransferase involved in cell wall biosynthesis</fullName>
    </submittedName>
</protein>
<dbReference type="InterPro" id="IPR028098">
    <property type="entry name" value="Glyco_trans_4-like_N"/>
</dbReference>
<reference evidence="3 4" key="1">
    <citation type="submission" date="2019-06" db="EMBL/GenBank/DDBJ databases">
        <title>Sorghum-associated microbial communities from plants grown in Nebraska, USA.</title>
        <authorList>
            <person name="Schachtman D."/>
        </authorList>
    </citation>
    <scope>NUCLEOTIDE SEQUENCE [LARGE SCALE GENOMIC DNA]</scope>
    <source>
        <strain evidence="3 4">2482</strain>
    </source>
</reference>
<dbReference type="Gene3D" id="3.40.50.2000">
    <property type="entry name" value="Glycogen Phosphorylase B"/>
    <property type="match status" value="2"/>
</dbReference>
<name>A0A561CMA5_9BACI</name>
<keyword evidence="3" id="KW-0808">Transferase</keyword>
<sequence>MNVLSVNKFYHIKGGSETYLFALEDELKKRKHNVFPFSMKDDNNKEAITSEYFVDNINYSNASFFEKVSHSTKIVYSREAQKKMDLLLKEYSIDIAHLNLFQHQLSPSILYPIKKRNIPVVYTVHDLKVLCPNYKMLTNGSVCEKCKGGKYYNAVLNKCTKDSLLGSTVNMIESYVHASLGIYKNFIDMFITPSNFYREKMIEWGFPAEKIVHIPNFVDPNQFTPSWEYEDYFLYIGRLSEEKGIFTLLQAVNETQTNTKVKIAGTGPLQEELEKFIQQNNLSSKVELLGFQSGSNLEQLVKNSKAVIMPSEWYENGPLALIESFAYGKLVIGSDIGGIPEHIDKGQNGFLFTPKNYNELASIMNKVNTFENSKLKTMGISARKKVEDIYNNDYYMDKLLKIYDTVTKAQNKVVN</sequence>
<feature type="domain" description="Glycosyl transferase family 1" evidence="1">
    <location>
        <begin position="230"/>
        <end position="383"/>
    </location>
</feature>
<gene>
    <name evidence="3" type="ORF">FB550_1189</name>
</gene>
<proteinExistence type="predicted"/>
<dbReference type="GO" id="GO:0016757">
    <property type="term" value="F:glycosyltransferase activity"/>
    <property type="evidence" value="ECO:0007669"/>
    <property type="project" value="InterPro"/>
</dbReference>
<dbReference type="EMBL" id="VIVN01000018">
    <property type="protein sequence ID" value="TWD92379.1"/>
    <property type="molecule type" value="Genomic_DNA"/>
</dbReference>
<evidence type="ECO:0000313" key="4">
    <source>
        <dbReference type="Proteomes" id="UP000319671"/>
    </source>
</evidence>
<dbReference type="Pfam" id="PF13439">
    <property type="entry name" value="Glyco_transf_4"/>
    <property type="match status" value="1"/>
</dbReference>
<evidence type="ECO:0000259" key="1">
    <source>
        <dbReference type="Pfam" id="PF00534"/>
    </source>
</evidence>
<dbReference type="CDD" id="cd03801">
    <property type="entry name" value="GT4_PimA-like"/>
    <property type="match status" value="1"/>
</dbReference>
<feature type="domain" description="Glycosyltransferase subfamily 4-like N-terminal" evidence="2">
    <location>
        <begin position="14"/>
        <end position="221"/>
    </location>
</feature>
<accession>A0A561CMA5</accession>
<dbReference type="RefSeq" id="WP_144567816.1">
    <property type="nucleotide sequence ID" value="NZ_VIVN01000018.1"/>
</dbReference>
<comment type="caution">
    <text evidence="3">The sequence shown here is derived from an EMBL/GenBank/DDBJ whole genome shotgun (WGS) entry which is preliminary data.</text>
</comment>
<keyword evidence="4" id="KW-1185">Reference proteome</keyword>
<organism evidence="3 4">
    <name type="scientific">Neobacillus bataviensis</name>
    <dbReference type="NCBI Taxonomy" id="220685"/>
    <lineage>
        <taxon>Bacteria</taxon>
        <taxon>Bacillati</taxon>
        <taxon>Bacillota</taxon>
        <taxon>Bacilli</taxon>
        <taxon>Bacillales</taxon>
        <taxon>Bacillaceae</taxon>
        <taxon>Neobacillus</taxon>
    </lineage>
</organism>
<dbReference type="InterPro" id="IPR050194">
    <property type="entry name" value="Glycosyltransferase_grp1"/>
</dbReference>
<dbReference type="Pfam" id="PF00534">
    <property type="entry name" value="Glycos_transf_1"/>
    <property type="match status" value="1"/>
</dbReference>
<dbReference type="SUPFAM" id="SSF53756">
    <property type="entry name" value="UDP-Glycosyltransferase/glycogen phosphorylase"/>
    <property type="match status" value="1"/>
</dbReference>
<dbReference type="InterPro" id="IPR001296">
    <property type="entry name" value="Glyco_trans_1"/>
</dbReference>
<dbReference type="PANTHER" id="PTHR45947">
    <property type="entry name" value="SULFOQUINOVOSYL TRANSFERASE SQD2"/>
    <property type="match status" value="1"/>
</dbReference>
<dbReference type="Proteomes" id="UP000319671">
    <property type="component" value="Unassembled WGS sequence"/>
</dbReference>
<evidence type="ECO:0000259" key="2">
    <source>
        <dbReference type="Pfam" id="PF13439"/>
    </source>
</evidence>
<evidence type="ECO:0000313" key="3">
    <source>
        <dbReference type="EMBL" id="TWD92379.1"/>
    </source>
</evidence>
<dbReference type="PANTHER" id="PTHR45947:SF13">
    <property type="entry name" value="TRANSFERASE"/>
    <property type="match status" value="1"/>
</dbReference>